<keyword evidence="4" id="KW-1185">Reference proteome</keyword>
<feature type="compositionally biased region" description="Low complexity" evidence="1">
    <location>
        <begin position="922"/>
        <end position="934"/>
    </location>
</feature>
<feature type="compositionally biased region" description="Polar residues" evidence="1">
    <location>
        <begin position="727"/>
        <end position="741"/>
    </location>
</feature>
<organism evidence="3 4">
    <name type="scientific">Novymonas esmeraldas</name>
    <dbReference type="NCBI Taxonomy" id="1808958"/>
    <lineage>
        <taxon>Eukaryota</taxon>
        <taxon>Discoba</taxon>
        <taxon>Euglenozoa</taxon>
        <taxon>Kinetoplastea</taxon>
        <taxon>Metakinetoplastina</taxon>
        <taxon>Trypanosomatida</taxon>
        <taxon>Trypanosomatidae</taxon>
        <taxon>Novymonas</taxon>
    </lineage>
</organism>
<feature type="transmembrane region" description="Helical" evidence="2">
    <location>
        <begin position="80"/>
        <end position="102"/>
    </location>
</feature>
<feature type="compositionally biased region" description="Gly residues" evidence="1">
    <location>
        <begin position="352"/>
        <end position="362"/>
    </location>
</feature>
<evidence type="ECO:0000313" key="4">
    <source>
        <dbReference type="Proteomes" id="UP001430356"/>
    </source>
</evidence>
<comment type="caution">
    <text evidence="3">The sequence shown here is derived from an EMBL/GenBank/DDBJ whole genome shotgun (WGS) entry which is preliminary data.</text>
</comment>
<feature type="compositionally biased region" description="Low complexity" evidence="1">
    <location>
        <begin position="779"/>
        <end position="794"/>
    </location>
</feature>
<feature type="region of interest" description="Disordered" evidence="1">
    <location>
        <begin position="526"/>
        <end position="568"/>
    </location>
</feature>
<feature type="region of interest" description="Disordered" evidence="1">
    <location>
        <begin position="317"/>
        <end position="369"/>
    </location>
</feature>
<feature type="transmembrane region" description="Helical" evidence="2">
    <location>
        <begin position="45"/>
        <end position="68"/>
    </location>
</feature>
<keyword evidence="2" id="KW-1133">Transmembrane helix</keyword>
<feature type="region of interest" description="Disordered" evidence="1">
    <location>
        <begin position="870"/>
        <end position="943"/>
    </location>
</feature>
<feature type="compositionally biased region" description="Polar residues" evidence="1">
    <location>
        <begin position="526"/>
        <end position="536"/>
    </location>
</feature>
<evidence type="ECO:0000256" key="1">
    <source>
        <dbReference type="SAM" id="MobiDB-lite"/>
    </source>
</evidence>
<proteinExistence type="predicted"/>
<evidence type="ECO:0000313" key="3">
    <source>
        <dbReference type="EMBL" id="KAK7194927.1"/>
    </source>
</evidence>
<feature type="region of interest" description="Disordered" evidence="1">
    <location>
        <begin position="717"/>
        <end position="741"/>
    </location>
</feature>
<dbReference type="AlphaFoldDB" id="A0AAW0ELL5"/>
<sequence>MGSSAPAPPRGWDTAAETTAAVAVFVRRPALLDVKPELVRPNPSFLTTCFSTLLTALLLGLCFVIVGIPPLYLTDWHGRVVYVAIMVPMLTVLGTVLSYYAMQHPQRLFNAAVAQMVREMEQHAAYLSTAVSNVEAELELRGVNLSSVTAGDYARGRSLPVTPEDQALHRVPGTSPAANSHGFLRGIDAIDEDRDITVATVHVGREWRWLMGILGKLGLRSLTGPTNPMMHCQRATVRALAISVARVERMILSLYFSSFVLHRANALAPLNPWAPAAVSGAAFGNAASAHRSLPHTRFAAAAPPFHPSAPVSATVKLHEPHTPGHEPGGSLTESAFTIPRGTPRDSKVVEDGGTGGGGGGGETASLLTSPNGKEFIFGKRVKLPQFPPLLGSSSGAGGRAKEQRGGATHADPAVAVVAAAAPQQTAVDGKSGAAPCPDGSFGSLADTHELGVHVGHHDGHGSDGTSSALHNRHGKSATIAPSTSHRTTLRRQSNGAVAEYGESDATVFSPRSVATTQQPGLLIASASVTADGTTRPPTVATGASKEASPTSSQPPKAVPLLLSPPPLPVRRRQPGTAVVAAPTSLMLHRGTRFIGDENDVVATVLVHVRKGGVTRYSRLYGVLAHTSHDAAAAQYYFTNGADSTVMRNGSLHQHDQQHRPFSYFYVSDHDGERQGLTILEQRLLQCAYCRPEESEQLDADGHPRATDLSSLAVRGDEQEVGADAASQIPSSAPHRTSTGVYAEQQQRVDSFVIALQLLANRPMRLAFLSLQVEPAHWRGTSLSHSSTSLSSLGTPPRGLRNGGGSEDGAGPAVQAAAPPPPPPKTVPVLECVVDDVLCILTRVEITVEGSLQQPQRVLLVGVSLEDVSDGVSERGDLDVDDGDDEHASTVASTASRSLEVGGGTRRPAEVRATPKRAAGEMANPPGSAVSASAPSLPPRDAGAHCTLGQEFREVIQLQ</sequence>
<reference evidence="3 4" key="1">
    <citation type="journal article" date="2021" name="MBio">
        <title>A New Model Trypanosomatid, Novymonas esmeraldas: Genomic Perception of Its 'Candidatus Pandoraea novymonadis' Endosymbiont.</title>
        <authorList>
            <person name="Zakharova A."/>
            <person name="Saura A."/>
            <person name="Butenko A."/>
            <person name="Podesvova L."/>
            <person name="Warmusova S."/>
            <person name="Kostygov A.Y."/>
            <person name="Nenarokova A."/>
            <person name="Lukes J."/>
            <person name="Opperdoes F.R."/>
            <person name="Yurchenko V."/>
        </authorList>
    </citation>
    <scope>NUCLEOTIDE SEQUENCE [LARGE SCALE GENOMIC DNA]</scope>
    <source>
        <strain evidence="3 4">E262AT.01</strain>
    </source>
</reference>
<dbReference type="EMBL" id="JAECZO010000044">
    <property type="protein sequence ID" value="KAK7194927.1"/>
    <property type="molecule type" value="Genomic_DNA"/>
</dbReference>
<name>A0AAW0ELL5_9TRYP</name>
<protein>
    <submittedName>
        <fullName evidence="3">Uncharacterized protein</fullName>
    </submittedName>
</protein>
<evidence type="ECO:0000256" key="2">
    <source>
        <dbReference type="SAM" id="Phobius"/>
    </source>
</evidence>
<gene>
    <name evidence="3" type="ORF">NESM_000415000</name>
</gene>
<keyword evidence="2" id="KW-0812">Transmembrane</keyword>
<feature type="region of interest" description="Disordered" evidence="1">
    <location>
        <begin position="456"/>
        <end position="491"/>
    </location>
</feature>
<feature type="region of interest" description="Disordered" evidence="1">
    <location>
        <begin position="779"/>
        <end position="821"/>
    </location>
</feature>
<keyword evidence="2" id="KW-0472">Membrane</keyword>
<dbReference type="Proteomes" id="UP001430356">
    <property type="component" value="Unassembled WGS sequence"/>
</dbReference>
<accession>A0AAW0ELL5</accession>
<feature type="compositionally biased region" description="Polar residues" evidence="1">
    <location>
        <begin position="479"/>
        <end position="491"/>
    </location>
</feature>